<evidence type="ECO:0000313" key="6">
    <source>
        <dbReference type="EMBL" id="CAA7396425.1"/>
    </source>
</evidence>
<dbReference type="Pfam" id="PF01230">
    <property type="entry name" value="HIT"/>
    <property type="match status" value="1"/>
</dbReference>
<accession>A0A7I8KHF6</accession>
<dbReference type="GO" id="GO:0047627">
    <property type="term" value="F:adenylylsulfatase activity"/>
    <property type="evidence" value="ECO:0007669"/>
    <property type="project" value="TreeGrafter"/>
</dbReference>
<dbReference type="InterPro" id="IPR019808">
    <property type="entry name" value="Histidine_triad_CS"/>
</dbReference>
<keyword evidence="7" id="KW-1185">Reference proteome</keyword>
<dbReference type="InterPro" id="IPR036265">
    <property type="entry name" value="HIT-like_sf"/>
</dbReference>
<feature type="region of interest" description="Disordered" evidence="4">
    <location>
        <begin position="209"/>
        <end position="234"/>
    </location>
</feature>
<dbReference type="InterPro" id="IPR011146">
    <property type="entry name" value="HIT-like"/>
</dbReference>
<evidence type="ECO:0000256" key="4">
    <source>
        <dbReference type="SAM" id="MobiDB-lite"/>
    </source>
</evidence>
<protein>
    <recommendedName>
        <fullName evidence="5">HIT domain-containing protein</fullName>
    </recommendedName>
</protein>
<dbReference type="PROSITE" id="PS00892">
    <property type="entry name" value="HIT_1"/>
    <property type="match status" value="1"/>
</dbReference>
<dbReference type="GO" id="GO:0006790">
    <property type="term" value="P:sulfur compound metabolic process"/>
    <property type="evidence" value="ECO:0007669"/>
    <property type="project" value="TreeGrafter"/>
</dbReference>
<dbReference type="Gene3D" id="3.30.428.10">
    <property type="entry name" value="HIT-like"/>
    <property type="match status" value="1"/>
</dbReference>
<feature type="active site" description="Tele-AMP-histidine intermediate" evidence="1">
    <location>
        <position position="169"/>
    </location>
</feature>
<sequence length="234" mass="24943">MEGRRLAVICSHLGQVSPRRPASATGSGRPPPGGVHTSACEGSGGGTVPRSGRLGMGNCIFCMIVRGESPAFKLYEDDICLCILDSNPLTPGHSLIIPKSHYTSLKETPPLVVAAMCSIIPLLSNAIMKATKSGNALLTNACACMCKTDSFNLLANSGVAAGQVVFHTHLHIIPRNENDCLWRSESSQRKPLKQTHEAATLADEIREQLSFPDKRRPGSSSCGNHEEPKLSGDE</sequence>
<proteinExistence type="predicted"/>
<dbReference type="Proteomes" id="UP000663760">
    <property type="component" value="Chromosome 5"/>
</dbReference>
<gene>
    <name evidence="6" type="ORF">SI8410_05007088</name>
</gene>
<organism evidence="6 7">
    <name type="scientific">Spirodela intermedia</name>
    <name type="common">Intermediate duckweed</name>
    <dbReference type="NCBI Taxonomy" id="51605"/>
    <lineage>
        <taxon>Eukaryota</taxon>
        <taxon>Viridiplantae</taxon>
        <taxon>Streptophyta</taxon>
        <taxon>Embryophyta</taxon>
        <taxon>Tracheophyta</taxon>
        <taxon>Spermatophyta</taxon>
        <taxon>Magnoliopsida</taxon>
        <taxon>Liliopsida</taxon>
        <taxon>Araceae</taxon>
        <taxon>Lemnoideae</taxon>
        <taxon>Spirodela</taxon>
    </lineage>
</organism>
<feature type="region of interest" description="Disordered" evidence="4">
    <location>
        <begin position="17"/>
        <end position="47"/>
    </location>
</feature>
<dbReference type="PANTHER" id="PTHR47670:SF1">
    <property type="entry name" value="ADENYLYLSULFATASE HINT3"/>
    <property type="match status" value="1"/>
</dbReference>
<evidence type="ECO:0000256" key="3">
    <source>
        <dbReference type="PROSITE-ProRule" id="PRU00464"/>
    </source>
</evidence>
<feature type="compositionally biased region" description="Basic and acidic residues" evidence="4">
    <location>
        <begin position="224"/>
        <end position="234"/>
    </location>
</feature>
<feature type="short sequence motif" description="Histidine triad motif" evidence="2 3">
    <location>
        <begin position="167"/>
        <end position="171"/>
    </location>
</feature>
<dbReference type="EMBL" id="LR746268">
    <property type="protein sequence ID" value="CAA7396425.1"/>
    <property type="molecule type" value="Genomic_DNA"/>
</dbReference>
<dbReference type="SUPFAM" id="SSF54197">
    <property type="entry name" value="HIT-like"/>
    <property type="match status" value="1"/>
</dbReference>
<dbReference type="PROSITE" id="PS51084">
    <property type="entry name" value="HIT_2"/>
    <property type="match status" value="1"/>
</dbReference>
<reference evidence="6" key="1">
    <citation type="submission" date="2020-02" db="EMBL/GenBank/DDBJ databases">
        <authorList>
            <person name="Scholz U."/>
            <person name="Mascher M."/>
            <person name="Fiebig A."/>
        </authorList>
    </citation>
    <scope>NUCLEOTIDE SEQUENCE</scope>
</reference>
<evidence type="ECO:0000313" key="7">
    <source>
        <dbReference type="Proteomes" id="UP000663760"/>
    </source>
</evidence>
<name>A0A7I8KHF6_SPIIN</name>
<dbReference type="PRINTS" id="PR00332">
    <property type="entry name" value="HISTRIAD"/>
</dbReference>
<evidence type="ECO:0000256" key="2">
    <source>
        <dbReference type="PIRSR" id="PIRSR601310-3"/>
    </source>
</evidence>
<dbReference type="AlphaFoldDB" id="A0A7I8KHF6"/>
<evidence type="ECO:0000259" key="5">
    <source>
        <dbReference type="PROSITE" id="PS51084"/>
    </source>
</evidence>
<dbReference type="GO" id="GO:0009150">
    <property type="term" value="P:purine ribonucleotide metabolic process"/>
    <property type="evidence" value="ECO:0007669"/>
    <property type="project" value="TreeGrafter"/>
</dbReference>
<dbReference type="PANTHER" id="PTHR47670">
    <property type="entry name" value="ADENYLYLSULFATASE HINT3"/>
    <property type="match status" value="1"/>
</dbReference>
<dbReference type="InterPro" id="IPR001310">
    <property type="entry name" value="Histidine_triad_HIT"/>
</dbReference>
<evidence type="ECO:0000256" key="1">
    <source>
        <dbReference type="PIRSR" id="PIRSR601310-1"/>
    </source>
</evidence>
<feature type="domain" description="HIT" evidence="5">
    <location>
        <begin position="60"/>
        <end position="182"/>
    </location>
</feature>
<dbReference type="OrthoDB" id="672793at2759"/>